<evidence type="ECO:0000313" key="7">
    <source>
        <dbReference type="EMBL" id="ADW76236.1"/>
    </source>
</evidence>
<dbReference type="Pfam" id="PF00732">
    <property type="entry name" value="GMC_oxred_N"/>
    <property type="match status" value="1"/>
</dbReference>
<dbReference type="EMBL" id="JBHUCJ010000068">
    <property type="protein sequence ID" value="MFD3226006.1"/>
    <property type="molecule type" value="Genomic_DNA"/>
</dbReference>
<evidence type="ECO:0000256" key="4">
    <source>
        <dbReference type="ARBA" id="ARBA00023002"/>
    </source>
</evidence>
<evidence type="ECO:0000259" key="6">
    <source>
        <dbReference type="Pfam" id="PF05199"/>
    </source>
</evidence>
<evidence type="ECO:0000313" key="10">
    <source>
        <dbReference type="Proteomes" id="UP001598201"/>
    </source>
</evidence>
<sequence length="589" mass="64845">MAKVTKPEVDVVVVGLGWAGSLMSIELAMAGLTVRALERGGDRGYEEFAYPKPADEYAYAVRNKVMATPAEAAVTVRYNMSETALPTRKWGAFAPGTGVGGSGLHWTAVLIRPTPTDLKLKTYADEAYKPGILQEDMRIMDFPFSWDEIEPYYTKFEHICGQSGKTGNLRGQIMEGGDPFEGPRSEPYPLPALEDTLNSSMFAEVTKKMGYHPFPNPSACVSRAWTNPYGNQIAPCNYCGYCSKYPCLNYSKASPQTAVMDALKRMDNFSYEVHANVLKVELHDDKKTAKGVIYMDADGNECFQPAKIVVLSSFQFCNVRLMLLSGIGKPYNPITEEGVIGRNYAFLSNGGSTLFFKDKNFNPFATAGATGQMFNDISPGNFDGPSLGFIGGAKIHSSQATGTPISTSLPKGTPAWGTGWKEGMEEWYGHSMKISITTTCQSYRDIYLDLDPNYKDEYGYPLLRMTFDWKQNELKLQQYLKGIVGNITKELNPDSYSESFLPMDAHFDLTKYVSTHNVGGAVMGDNPKTSALNKFLQSWDVHNVFVPGGNAFPQNFQANPTDTIGAITLMAAQAIKDQYLKNPGPLVQA</sequence>
<evidence type="ECO:0000313" key="9">
    <source>
        <dbReference type="Proteomes" id="UP000007257"/>
    </source>
</evidence>
<dbReference type="PANTHER" id="PTHR46056:SF12">
    <property type="entry name" value="LONG-CHAIN-ALCOHOL OXIDASE"/>
    <property type="match status" value="1"/>
</dbReference>
<feature type="domain" description="Glucose-methanol-choline oxidoreductase N-terminal" evidence="5">
    <location>
        <begin position="219"/>
        <end position="343"/>
    </location>
</feature>
<geneLocation type="plasmid" evidence="7 9">
    <name>pRAHAQ01</name>
</geneLocation>
<keyword evidence="7" id="KW-0614">Plasmid</keyword>
<dbReference type="GO" id="GO:0050660">
    <property type="term" value="F:flavin adenine dinucleotide binding"/>
    <property type="evidence" value="ECO:0007669"/>
    <property type="project" value="InterPro"/>
</dbReference>
<evidence type="ECO:0000256" key="3">
    <source>
        <dbReference type="ARBA" id="ARBA00022827"/>
    </source>
</evidence>
<reference evidence="8 10" key="3">
    <citation type="submission" date="2024-09" db="EMBL/GenBank/DDBJ databases">
        <title>Genomes of Rahnella.</title>
        <authorList>
            <person name="Mnguni F.C."/>
            <person name="Shin G.Y."/>
            <person name="Coutinho T."/>
        </authorList>
    </citation>
    <scope>NUCLEOTIDE SEQUENCE [LARGE SCALE GENOMIC DNA]</scope>
    <source>
        <strain evidence="8 10">20WA0057</strain>
    </source>
</reference>
<keyword evidence="2" id="KW-0285">Flavoprotein</keyword>
<organism evidence="7 9">
    <name type="scientific">Rahnella sp. (strain Y9602)</name>
    <dbReference type="NCBI Taxonomy" id="2703885"/>
    <lineage>
        <taxon>Bacteria</taxon>
        <taxon>Pseudomonadati</taxon>
        <taxon>Pseudomonadota</taxon>
        <taxon>Gammaproteobacteria</taxon>
        <taxon>Enterobacterales</taxon>
        <taxon>Yersiniaceae</taxon>
        <taxon>Rahnella</taxon>
    </lineage>
</organism>
<protein>
    <submittedName>
        <fullName evidence="8">GMC family oxidoreductase</fullName>
    </submittedName>
    <submittedName>
        <fullName evidence="7">Gluconate 2-dehydrogenase (Acceptor)</fullName>
        <ecNumber evidence="7">1.1.99.3</ecNumber>
    </submittedName>
</protein>
<dbReference type="eggNOG" id="COG2303">
    <property type="taxonomic scope" value="Bacteria"/>
</dbReference>
<proteinExistence type="inferred from homology"/>
<dbReference type="SUPFAM" id="SSF51905">
    <property type="entry name" value="FAD/NAD(P)-binding domain"/>
    <property type="match status" value="1"/>
</dbReference>
<dbReference type="Gene3D" id="3.50.50.60">
    <property type="entry name" value="FAD/NAD(P)-binding domain"/>
    <property type="match status" value="2"/>
</dbReference>
<dbReference type="GO" id="GO:0033717">
    <property type="term" value="F:gluconate 2-dehydrogenase (acceptor) activity"/>
    <property type="evidence" value="ECO:0007669"/>
    <property type="project" value="UniProtKB-EC"/>
</dbReference>
<dbReference type="RefSeq" id="WP_013577917.1">
    <property type="nucleotide sequence ID" value="NC_015062.1"/>
</dbReference>
<dbReference type="HOGENOM" id="CLU_008878_2_0_6"/>
<keyword evidence="10" id="KW-1185">Reference proteome</keyword>
<dbReference type="EC" id="1.1.99.3" evidence="7"/>
<dbReference type="KEGG" id="rah:Rahaq_4656"/>
<dbReference type="GeneID" id="95420582"/>
<reference evidence="7 9" key="2">
    <citation type="journal article" date="2012" name="J. Bacteriol.">
        <title>Complete Genome Sequence of Rahnella sp. Strain Y9602, a Gammaproteobacterium Isolate from Metal- and Radionuclide-Contaminated Soil.</title>
        <authorList>
            <person name="Martinez R.J."/>
            <person name="Bruce D."/>
            <person name="Detter C."/>
            <person name="Goodwin L.A."/>
            <person name="Han J."/>
            <person name="Han C.S."/>
            <person name="Held B."/>
            <person name="Land M.L."/>
            <person name="Mikhailova N."/>
            <person name="Nolan M."/>
            <person name="Pennacchio L."/>
            <person name="Pitluck S."/>
            <person name="Tapia R."/>
            <person name="Woyke T."/>
            <person name="Sobecky P.A."/>
        </authorList>
    </citation>
    <scope>NUCLEOTIDE SEQUENCE [LARGE SCALE GENOMIC DNA]</scope>
    <source>
        <strain evidence="7 9">Y9602</strain>
        <plasmid evidence="7 9">pRAHAQ01</plasmid>
    </source>
</reference>
<dbReference type="InterPro" id="IPR000172">
    <property type="entry name" value="GMC_OxRdtase_N"/>
</dbReference>
<dbReference type="EMBL" id="CP002506">
    <property type="protein sequence ID" value="ADW76236.1"/>
    <property type="molecule type" value="Genomic_DNA"/>
</dbReference>
<keyword evidence="4 7" id="KW-0560">Oxidoreductase</keyword>
<evidence type="ECO:0000256" key="1">
    <source>
        <dbReference type="ARBA" id="ARBA00010790"/>
    </source>
</evidence>
<comment type="similarity">
    <text evidence="1">Belongs to the GMC oxidoreductase family.</text>
</comment>
<gene>
    <name evidence="7" type="ordered locus">Rahaq_4656</name>
    <name evidence="8" type="ORF">ACFPK4_20875</name>
</gene>
<dbReference type="Proteomes" id="UP001598201">
    <property type="component" value="Unassembled WGS sequence"/>
</dbReference>
<dbReference type="AlphaFoldDB" id="A0A0H3FIU9"/>
<evidence type="ECO:0000313" key="8">
    <source>
        <dbReference type="EMBL" id="MFD3226006.1"/>
    </source>
</evidence>
<evidence type="ECO:0000256" key="2">
    <source>
        <dbReference type="ARBA" id="ARBA00022630"/>
    </source>
</evidence>
<reference evidence="9" key="1">
    <citation type="submission" date="2011-01" db="EMBL/GenBank/DDBJ databases">
        <title>Complete sequence of plasmid1 of Rahnella sp. Y9602.</title>
        <authorList>
            <consortium name="US DOE Joint Genome Institute"/>
            <person name="Lucas S."/>
            <person name="Copeland A."/>
            <person name="Lapidus A."/>
            <person name="Cheng J.-F."/>
            <person name="Goodwin L."/>
            <person name="Pitluck S."/>
            <person name="Lu M."/>
            <person name="Detter J.C."/>
            <person name="Han C."/>
            <person name="Tapia R."/>
            <person name="Land M."/>
            <person name="Hauser L."/>
            <person name="Kyrpides N."/>
            <person name="Ivanova N."/>
            <person name="Ovchinnikova G."/>
            <person name="Pagani I."/>
            <person name="Sobecky P.A."/>
            <person name="Martinez R.J."/>
            <person name="Woyke T."/>
        </authorList>
    </citation>
    <scope>NUCLEOTIDE SEQUENCE [LARGE SCALE GENOMIC DNA]</scope>
    <source>
        <strain evidence="9">Y9602</strain>
        <plasmid evidence="9">pRAHAQ01</plasmid>
    </source>
</reference>
<dbReference type="PANTHER" id="PTHR46056">
    <property type="entry name" value="LONG-CHAIN-ALCOHOL OXIDASE"/>
    <property type="match status" value="1"/>
</dbReference>
<dbReference type="Proteomes" id="UP000007257">
    <property type="component" value="Plasmid pRAHAQ01"/>
</dbReference>
<evidence type="ECO:0000259" key="5">
    <source>
        <dbReference type="Pfam" id="PF00732"/>
    </source>
</evidence>
<feature type="domain" description="Glucose-methanol-choline oxidoreductase C-terminal" evidence="6">
    <location>
        <begin position="452"/>
        <end position="567"/>
    </location>
</feature>
<dbReference type="OrthoDB" id="9787779at2"/>
<dbReference type="Pfam" id="PF05199">
    <property type="entry name" value="GMC_oxred_C"/>
    <property type="match status" value="1"/>
</dbReference>
<keyword evidence="3" id="KW-0274">FAD</keyword>
<dbReference type="InterPro" id="IPR007867">
    <property type="entry name" value="GMC_OxRtase_C"/>
</dbReference>
<accession>A0A0H3FIU9</accession>
<dbReference type="InterPro" id="IPR036188">
    <property type="entry name" value="FAD/NAD-bd_sf"/>
</dbReference>
<name>A0A0H3FIU9_RAHSY</name>